<dbReference type="Pfam" id="PF13041">
    <property type="entry name" value="PPR_2"/>
    <property type="match status" value="1"/>
</dbReference>
<name>A0A5P1E6X4_ASPOF</name>
<evidence type="ECO:0008006" key="7">
    <source>
        <dbReference type="Google" id="ProtNLM"/>
    </source>
</evidence>
<dbReference type="NCBIfam" id="TIGR00756">
    <property type="entry name" value="PPR"/>
    <property type="match status" value="3"/>
</dbReference>
<comment type="similarity">
    <text evidence="1">Belongs to the PPR family. P subfamily.</text>
</comment>
<dbReference type="EMBL" id="CM007390">
    <property type="protein sequence ID" value="ONK57237.1"/>
    <property type="molecule type" value="Genomic_DNA"/>
</dbReference>
<protein>
    <recommendedName>
        <fullName evidence="7">Pentacotripeptide-repeat region of PRORP domain-containing protein</fullName>
    </recommendedName>
</protein>
<reference evidence="6" key="1">
    <citation type="journal article" date="2017" name="Nat. Commun.">
        <title>The asparagus genome sheds light on the origin and evolution of a young Y chromosome.</title>
        <authorList>
            <person name="Harkess A."/>
            <person name="Zhou J."/>
            <person name="Xu C."/>
            <person name="Bowers J.E."/>
            <person name="Van der Hulst R."/>
            <person name="Ayyampalayam S."/>
            <person name="Mercati F."/>
            <person name="Riccardi P."/>
            <person name="McKain M.R."/>
            <person name="Kakrana A."/>
            <person name="Tang H."/>
            <person name="Ray J."/>
            <person name="Groenendijk J."/>
            <person name="Arikit S."/>
            <person name="Mathioni S.M."/>
            <person name="Nakano M."/>
            <person name="Shan H."/>
            <person name="Telgmann-Rauber A."/>
            <person name="Kanno A."/>
            <person name="Yue Z."/>
            <person name="Chen H."/>
            <person name="Li W."/>
            <person name="Chen Y."/>
            <person name="Xu X."/>
            <person name="Zhang Y."/>
            <person name="Luo S."/>
            <person name="Chen H."/>
            <person name="Gao J."/>
            <person name="Mao Z."/>
            <person name="Pires J.C."/>
            <person name="Luo M."/>
            <person name="Kudrna D."/>
            <person name="Wing R.A."/>
            <person name="Meyers B.C."/>
            <person name="Yi K."/>
            <person name="Kong H."/>
            <person name="Lavrijsen P."/>
            <person name="Sunseri F."/>
            <person name="Falavigna A."/>
            <person name="Ye Y."/>
            <person name="Leebens-Mack J.H."/>
            <person name="Chen G."/>
        </authorList>
    </citation>
    <scope>NUCLEOTIDE SEQUENCE [LARGE SCALE GENOMIC DNA]</scope>
    <source>
        <strain evidence="6">cv. DH0086</strain>
    </source>
</reference>
<feature type="region of interest" description="Disordered" evidence="4">
    <location>
        <begin position="15"/>
        <end position="37"/>
    </location>
</feature>
<accession>A0A5P1E6X4</accession>
<dbReference type="Gramene" id="ONK57237">
    <property type="protein sequence ID" value="ONK57237"/>
    <property type="gene ID" value="A4U43_C10F18010"/>
</dbReference>
<dbReference type="Gene3D" id="1.25.40.10">
    <property type="entry name" value="Tetratricopeptide repeat domain"/>
    <property type="match status" value="2"/>
</dbReference>
<evidence type="ECO:0000256" key="2">
    <source>
        <dbReference type="ARBA" id="ARBA00022737"/>
    </source>
</evidence>
<feature type="repeat" description="PPR" evidence="3">
    <location>
        <begin position="258"/>
        <end position="292"/>
    </location>
</feature>
<keyword evidence="6" id="KW-1185">Reference proteome</keyword>
<gene>
    <name evidence="5" type="ORF">A4U43_C10F18010</name>
</gene>
<evidence type="ECO:0000256" key="3">
    <source>
        <dbReference type="PROSITE-ProRule" id="PRU00708"/>
    </source>
</evidence>
<evidence type="ECO:0000313" key="5">
    <source>
        <dbReference type="EMBL" id="ONK57237.1"/>
    </source>
</evidence>
<evidence type="ECO:0000313" key="6">
    <source>
        <dbReference type="Proteomes" id="UP000243459"/>
    </source>
</evidence>
<dbReference type="Pfam" id="PF01535">
    <property type="entry name" value="PPR"/>
    <property type="match status" value="1"/>
</dbReference>
<dbReference type="PROSITE" id="PS51375">
    <property type="entry name" value="PPR"/>
    <property type="match status" value="3"/>
</dbReference>
<dbReference type="Proteomes" id="UP000243459">
    <property type="component" value="Chromosome 10"/>
</dbReference>
<proteinExistence type="inferred from homology"/>
<feature type="repeat" description="PPR" evidence="3">
    <location>
        <begin position="223"/>
        <end position="257"/>
    </location>
</feature>
<organism evidence="5 6">
    <name type="scientific">Asparagus officinalis</name>
    <name type="common">Garden asparagus</name>
    <dbReference type="NCBI Taxonomy" id="4686"/>
    <lineage>
        <taxon>Eukaryota</taxon>
        <taxon>Viridiplantae</taxon>
        <taxon>Streptophyta</taxon>
        <taxon>Embryophyta</taxon>
        <taxon>Tracheophyta</taxon>
        <taxon>Spermatophyta</taxon>
        <taxon>Magnoliopsida</taxon>
        <taxon>Liliopsida</taxon>
        <taxon>Asparagales</taxon>
        <taxon>Asparagaceae</taxon>
        <taxon>Asparagoideae</taxon>
        <taxon>Asparagus</taxon>
    </lineage>
</organism>
<dbReference type="InterPro" id="IPR011990">
    <property type="entry name" value="TPR-like_helical_dom_sf"/>
</dbReference>
<sequence length="483" mass="54137">MRTTKYALISSKIKSLSKRRPSQASIPSSPLRGPISTPSPSPNLRIFARSLTSSRLWVLSDELKEIVGLIRRNEGGMESYLSAKSPKLSHSAVTEILRSLNSSNASALRFFNWVLSSSPGFKPNPESYNLVIDNLGRLQDFGTMILLLKQLSLQKHCVTEKAFAFLTFFSGSSLEEPVRRVTEVLNEVGGSCRGSGIFSLIKVLCRLNSFDLAVFVMEETGRRTSYYNVLIAAKCRNGDFHDARNVLDEMRRFGCDPNMNSYNYLLGSLFKHKRVVEACDLMEAMEGMGYCPNSLTFEIVAIHACRTNKMDFGMEFLNRMLSEGIRPRLTMHAAFVKGYFSAGRVDDAYKYVNEMSAKDKCSANVNYSLLARLLLASGRVVEAGGILHGMMEKGLKPNFPVYVKVMKDLHKMSRGDLSSQLKYMFSKFIPSKEASILNCSHFTEGLKAIDLELEEGDHLIRSCKKNDVFAQEKLVDTIYSLLL</sequence>
<evidence type="ECO:0000256" key="1">
    <source>
        <dbReference type="ARBA" id="ARBA00007626"/>
    </source>
</evidence>
<dbReference type="OMA" id="IDNCGWL"/>
<keyword evidence="2" id="KW-0677">Repeat</keyword>
<dbReference type="PANTHER" id="PTHR47936:SF3">
    <property type="entry name" value="PENTACOTRIPEPTIDE-REPEAT REGION OF PRORP DOMAIN-CONTAINING PROTEIN"/>
    <property type="match status" value="1"/>
</dbReference>
<dbReference type="InterPro" id="IPR002885">
    <property type="entry name" value="PPR_rpt"/>
</dbReference>
<evidence type="ECO:0000256" key="4">
    <source>
        <dbReference type="SAM" id="MobiDB-lite"/>
    </source>
</evidence>
<feature type="repeat" description="PPR" evidence="3">
    <location>
        <begin position="293"/>
        <end position="327"/>
    </location>
</feature>
<dbReference type="AlphaFoldDB" id="A0A5P1E6X4"/>
<dbReference type="PANTHER" id="PTHR47936">
    <property type="entry name" value="PPR_LONG DOMAIN-CONTAINING PROTEIN"/>
    <property type="match status" value="1"/>
</dbReference>